<keyword evidence="9 11" id="KW-0233">DNA recombination</keyword>
<dbReference type="Gene3D" id="1.10.150.130">
    <property type="match status" value="1"/>
</dbReference>
<feature type="active site" evidence="11">
    <location>
        <position position="173"/>
    </location>
</feature>
<organism evidence="14 15">
    <name type="scientific">Desulfobotulus alkaliphilus</name>
    <dbReference type="NCBI Taxonomy" id="622671"/>
    <lineage>
        <taxon>Bacteria</taxon>
        <taxon>Pseudomonadati</taxon>
        <taxon>Thermodesulfobacteriota</taxon>
        <taxon>Desulfobacteria</taxon>
        <taxon>Desulfobacterales</taxon>
        <taxon>Desulfobacteraceae</taxon>
        <taxon>Desulfobotulus</taxon>
    </lineage>
</organism>
<feature type="active site" evidence="11">
    <location>
        <position position="244"/>
    </location>
</feature>
<gene>
    <name evidence="11" type="primary">xerD</name>
    <name evidence="14" type="ORF">LZ24_03055</name>
</gene>
<dbReference type="GO" id="GO:0007059">
    <property type="term" value="P:chromosome segregation"/>
    <property type="evidence" value="ECO:0007669"/>
    <property type="project" value="UniProtKB-UniRule"/>
</dbReference>
<reference evidence="14 15" key="1">
    <citation type="submission" date="2019-07" db="EMBL/GenBank/DDBJ databases">
        <title>Genome sequencing of 100 strains of the haloalkaliphilic chemolithoautotrophic sulfur-oxidizing bacterium Thioalkalivibrio.</title>
        <authorList>
            <person name="Muyzer G."/>
        </authorList>
    </citation>
    <scope>NUCLEOTIDE SEQUENCE [LARGE SCALE GENOMIC DNA]</scope>
    <source>
        <strain evidence="14 15">ASO4-4</strain>
    </source>
</reference>
<dbReference type="InterPro" id="IPR013762">
    <property type="entry name" value="Integrase-like_cat_sf"/>
</dbReference>
<dbReference type="InterPro" id="IPR044068">
    <property type="entry name" value="CB"/>
</dbReference>
<dbReference type="AlphaFoldDB" id="A0A562R861"/>
<dbReference type="InterPro" id="IPR010998">
    <property type="entry name" value="Integrase_recombinase_N"/>
</dbReference>
<dbReference type="InterPro" id="IPR004107">
    <property type="entry name" value="Integrase_SAM-like_N"/>
</dbReference>
<sequence length="299" mass="33814">MNTDPHPLLDAYLRHLLIEKGLAELTLSAYSEDLGRFLHYVKENGLEVEELAPMDLLAYLVHLEKEGLAARSRGRHLVSIRGFFTFLASLETLEKDPSRIVRLPRTGRKLPDVPSFKEMEALLSAPAMDTALGLRDRAMLELLYATGLRVSELMGLKVTDLRMDAGFLRVQGKGSRERVVPFHEKARQGLSLYMDEGRPHILKTRVSDYLFVGGRGKPLTRQAFWKNVKRYSLKAGITRLITPHSLRHAFATHLLEGGADLRVVQALLGHADIATTQIYTHVNRKGLTEVHRRFHPRNS</sequence>
<keyword evidence="6 11" id="KW-0159">Chromosome partition</keyword>
<evidence type="ECO:0000256" key="1">
    <source>
        <dbReference type="ARBA" id="ARBA00004496"/>
    </source>
</evidence>
<comment type="subcellular location">
    <subcellularLocation>
        <location evidence="1 11">Cytoplasm</location>
    </subcellularLocation>
</comment>
<name>A0A562R861_9BACT</name>
<evidence type="ECO:0000313" key="14">
    <source>
        <dbReference type="EMBL" id="TWI65063.1"/>
    </source>
</evidence>
<dbReference type="Pfam" id="PF02899">
    <property type="entry name" value="Phage_int_SAM_1"/>
    <property type="match status" value="1"/>
</dbReference>
<keyword evidence="10 11" id="KW-0131">Cell cycle</keyword>
<evidence type="ECO:0000256" key="8">
    <source>
        <dbReference type="ARBA" id="ARBA00023125"/>
    </source>
</evidence>
<keyword evidence="7 11" id="KW-0229">DNA integration</keyword>
<dbReference type="NCBIfam" id="NF001399">
    <property type="entry name" value="PRK00283.1"/>
    <property type="match status" value="1"/>
</dbReference>
<dbReference type="GO" id="GO:0005737">
    <property type="term" value="C:cytoplasm"/>
    <property type="evidence" value="ECO:0007669"/>
    <property type="project" value="UniProtKB-SubCell"/>
</dbReference>
<dbReference type="PROSITE" id="PS51900">
    <property type="entry name" value="CB"/>
    <property type="match status" value="1"/>
</dbReference>
<feature type="active site" evidence="11">
    <location>
        <position position="247"/>
    </location>
</feature>
<keyword evidence="15" id="KW-1185">Reference proteome</keyword>
<evidence type="ECO:0000259" key="13">
    <source>
        <dbReference type="PROSITE" id="PS51900"/>
    </source>
</evidence>
<dbReference type="InterPro" id="IPR002104">
    <property type="entry name" value="Integrase_catalytic"/>
</dbReference>
<dbReference type="GO" id="GO:0003677">
    <property type="term" value="F:DNA binding"/>
    <property type="evidence" value="ECO:0007669"/>
    <property type="project" value="UniProtKB-UniRule"/>
</dbReference>
<dbReference type="Pfam" id="PF00589">
    <property type="entry name" value="Phage_integrase"/>
    <property type="match status" value="1"/>
</dbReference>
<feature type="active site" evidence="11">
    <location>
        <position position="149"/>
    </location>
</feature>
<dbReference type="HAMAP" id="MF_01807">
    <property type="entry name" value="Recomb_XerD"/>
    <property type="match status" value="1"/>
</dbReference>
<dbReference type="GO" id="GO:0051301">
    <property type="term" value="P:cell division"/>
    <property type="evidence" value="ECO:0007669"/>
    <property type="project" value="UniProtKB-KW"/>
</dbReference>
<dbReference type="SUPFAM" id="SSF56349">
    <property type="entry name" value="DNA breaking-rejoining enzymes"/>
    <property type="match status" value="1"/>
</dbReference>
<dbReference type="PANTHER" id="PTHR30349:SF81">
    <property type="entry name" value="TYROSINE RECOMBINASE XERC"/>
    <property type="match status" value="1"/>
</dbReference>
<feature type="domain" description="Core-binding (CB)" evidence="13">
    <location>
        <begin position="3"/>
        <end position="88"/>
    </location>
</feature>
<evidence type="ECO:0000259" key="12">
    <source>
        <dbReference type="PROSITE" id="PS51898"/>
    </source>
</evidence>
<evidence type="ECO:0000256" key="9">
    <source>
        <dbReference type="ARBA" id="ARBA00023172"/>
    </source>
</evidence>
<evidence type="ECO:0000256" key="7">
    <source>
        <dbReference type="ARBA" id="ARBA00022908"/>
    </source>
</evidence>
<feature type="domain" description="Tyr recombinase" evidence="12">
    <location>
        <begin position="109"/>
        <end position="292"/>
    </location>
</feature>
<keyword evidence="8 11" id="KW-0238">DNA-binding</keyword>
<dbReference type="NCBIfam" id="TIGR02225">
    <property type="entry name" value="recomb_XerD"/>
    <property type="match status" value="1"/>
</dbReference>
<evidence type="ECO:0000256" key="6">
    <source>
        <dbReference type="ARBA" id="ARBA00022829"/>
    </source>
</evidence>
<dbReference type="Proteomes" id="UP000318307">
    <property type="component" value="Unassembled WGS sequence"/>
</dbReference>
<comment type="caution">
    <text evidence="14">The sequence shown here is derived from an EMBL/GenBank/DDBJ whole genome shotgun (WGS) entry which is preliminary data.</text>
</comment>
<comment type="similarity">
    <text evidence="2 11">Belongs to the 'phage' integrase family. XerD subfamily.</text>
</comment>
<dbReference type="EMBL" id="VLLC01000037">
    <property type="protein sequence ID" value="TWI65063.1"/>
    <property type="molecule type" value="Genomic_DNA"/>
</dbReference>
<dbReference type="InterPro" id="IPR011932">
    <property type="entry name" value="Recomb_XerD"/>
</dbReference>
<dbReference type="InterPro" id="IPR011010">
    <property type="entry name" value="DNA_brk_join_enz"/>
</dbReference>
<evidence type="ECO:0000256" key="4">
    <source>
        <dbReference type="ARBA" id="ARBA00022490"/>
    </source>
</evidence>
<evidence type="ECO:0000313" key="15">
    <source>
        <dbReference type="Proteomes" id="UP000318307"/>
    </source>
</evidence>
<feature type="active site" evidence="11">
    <location>
        <position position="270"/>
    </location>
</feature>
<comment type="subunit">
    <text evidence="11">Forms a cyclic heterotetrameric complex composed of two molecules of XerC and two molecules of XerD.</text>
</comment>
<dbReference type="InterPro" id="IPR050090">
    <property type="entry name" value="Tyrosine_recombinase_XerCD"/>
</dbReference>
<evidence type="ECO:0000256" key="5">
    <source>
        <dbReference type="ARBA" id="ARBA00022618"/>
    </source>
</evidence>
<dbReference type="GO" id="GO:0009037">
    <property type="term" value="F:tyrosine-based site-specific recombinase activity"/>
    <property type="evidence" value="ECO:0007669"/>
    <property type="project" value="UniProtKB-UniRule"/>
</dbReference>
<keyword evidence="4 11" id="KW-0963">Cytoplasm</keyword>
<dbReference type="CDD" id="cd00798">
    <property type="entry name" value="INT_XerDC_C"/>
    <property type="match status" value="1"/>
</dbReference>
<keyword evidence="5 11" id="KW-0132">Cell division</keyword>
<evidence type="ECO:0000256" key="11">
    <source>
        <dbReference type="HAMAP-Rule" id="MF_01807"/>
    </source>
</evidence>
<dbReference type="RefSeq" id="WP_144686546.1">
    <property type="nucleotide sequence ID" value="NZ_VLLC01000037.1"/>
</dbReference>
<evidence type="ECO:0000256" key="3">
    <source>
        <dbReference type="ARBA" id="ARBA00015810"/>
    </source>
</evidence>
<dbReference type="HAMAP" id="MF_01808">
    <property type="entry name" value="Recomb_XerC_XerD"/>
    <property type="match status" value="1"/>
</dbReference>
<proteinExistence type="inferred from homology"/>
<dbReference type="PROSITE" id="PS51898">
    <property type="entry name" value="TYR_RECOMBINASE"/>
    <property type="match status" value="1"/>
</dbReference>
<accession>A0A562R861</accession>
<comment type="function">
    <text evidence="11">Site-specific tyrosine recombinase, which acts by catalyzing the cutting and rejoining of the recombining DNA molecules. The XerC-XerD complex is essential to convert dimers of the bacterial chromosome into monomers to permit their segregation at cell division. It also contributes to the segregational stability of plasmids.</text>
</comment>
<dbReference type="Gene3D" id="1.10.443.10">
    <property type="entry name" value="Intergrase catalytic core"/>
    <property type="match status" value="1"/>
</dbReference>
<protein>
    <recommendedName>
        <fullName evidence="3 11">Tyrosine recombinase XerD</fullName>
    </recommendedName>
</protein>
<dbReference type="GO" id="GO:0006313">
    <property type="term" value="P:DNA transposition"/>
    <property type="evidence" value="ECO:0007669"/>
    <property type="project" value="UniProtKB-UniRule"/>
</dbReference>
<feature type="active site" description="O-(3'-phospho-DNA)-tyrosine intermediate" evidence="11">
    <location>
        <position position="279"/>
    </location>
</feature>
<dbReference type="OrthoDB" id="9801717at2"/>
<dbReference type="InterPro" id="IPR023009">
    <property type="entry name" value="Tyrosine_recombinase_XerC/XerD"/>
</dbReference>
<evidence type="ECO:0000256" key="10">
    <source>
        <dbReference type="ARBA" id="ARBA00023306"/>
    </source>
</evidence>
<dbReference type="PANTHER" id="PTHR30349">
    <property type="entry name" value="PHAGE INTEGRASE-RELATED"/>
    <property type="match status" value="1"/>
</dbReference>
<evidence type="ECO:0000256" key="2">
    <source>
        <dbReference type="ARBA" id="ARBA00010450"/>
    </source>
</evidence>